<dbReference type="SMART" id="SM00304">
    <property type="entry name" value="HAMP"/>
    <property type="match status" value="1"/>
</dbReference>
<dbReference type="InterPro" id="IPR001789">
    <property type="entry name" value="Sig_transdc_resp-reg_receiver"/>
</dbReference>
<dbReference type="GO" id="GO:0005524">
    <property type="term" value="F:ATP binding"/>
    <property type="evidence" value="ECO:0007669"/>
    <property type="project" value="UniProtKB-KW"/>
</dbReference>
<evidence type="ECO:0000256" key="9">
    <source>
        <dbReference type="ARBA" id="ARBA00023012"/>
    </source>
</evidence>
<sequence>MHNTLPVPERSPRTASKVSPALRFRGLRVSTRLLLIIGACLLPTLALQATVSWSQLTERRAQLGDLAIHQAELLGGNVEGIASGARILLGAASQSNQVRSTGSGCGARLAGLREQAAGYAFIALVEPGGRVACASDAALLAGDPPDWARAAVDATGFGAGRFTRTATHPAGVLPFHLPLPGGRALVAALDLDGLAGQLRTLKRTGSPFLAGGVLTIADAGGTILARDVRHAEFVGRPFPPEAMELVGATAPGLLRLRSIDGAHRLVGYTPPTPANHGLSALAGFSEPELMGDIEHALLRGVLLLAGVSVVVFLLTLLAARRFVTRPTQALLAAAEEWRLGNLAARAPDCGPASEFGQLALAWNSMAAELRQREEELREHAEALERRVESRTRELVEANARLSAEVAERQHTEAALLQAQKVQAVGQLAGGIAHDFNNVLQAVLGGINLIRRRAGDPAAVRRLADMVQDAARRGESVTRRLLAFSRREELRADTLAIGCLLRGLQEVLSATLGSRIRVEVETAPGLPPILADRGQLETVLVNLATNARDAMPGGGTLRLHAGTARHDPAAPEEGAKGLAPGDYVRITVTDTGEGMSPAVLARAAEAFFTTKPLGQGTGLGLAMARSFAQGSGGALSIASAPGEGTSVSLLLPVAAAAAAPAPPGTAAPARRGPDRRPRVLLVDDEPIVREVLSAQLADLGYAVTEAADGNAALAALDAAEPFDILVSDLAMPGLDGVALIREAQRCQPGLPAILVTGYAGEAASLAVGNALGGTFTLLRKPVSGIDLADRVATLLGEPAPRAEAGD</sequence>
<evidence type="ECO:0000256" key="11">
    <source>
        <dbReference type="SAM" id="Coils"/>
    </source>
</evidence>
<evidence type="ECO:0000259" key="14">
    <source>
        <dbReference type="PROSITE" id="PS50110"/>
    </source>
</evidence>
<keyword evidence="7" id="KW-0418">Kinase</keyword>
<comment type="caution">
    <text evidence="16">The sequence shown here is derived from an EMBL/GenBank/DDBJ whole genome shotgun (WGS) entry which is preliminary data.</text>
</comment>
<reference evidence="16 17" key="1">
    <citation type="journal article" date="2019" name="Environ. Microbiol.">
        <title>Species interactions and distinct microbial communities in high Arctic permafrost affected cryosols are associated with the CH4 and CO2 gas fluxes.</title>
        <authorList>
            <person name="Altshuler I."/>
            <person name="Hamel J."/>
            <person name="Turney S."/>
            <person name="Magnuson E."/>
            <person name="Levesque R."/>
            <person name="Greer C."/>
            <person name="Whyte L.G."/>
        </authorList>
    </citation>
    <scope>NUCLEOTIDE SEQUENCE [LARGE SCALE GENOMIC DNA]</scope>
    <source>
        <strain evidence="16 17">S9.3B</strain>
    </source>
</reference>
<dbReference type="PRINTS" id="PR00344">
    <property type="entry name" value="BCTRLSENSOR"/>
</dbReference>
<evidence type="ECO:0000313" key="17">
    <source>
        <dbReference type="Proteomes" id="UP000317078"/>
    </source>
</evidence>
<evidence type="ECO:0000256" key="2">
    <source>
        <dbReference type="ARBA" id="ARBA00004370"/>
    </source>
</evidence>
<keyword evidence="11" id="KW-0175">Coiled coil</keyword>
<dbReference type="Pfam" id="PF00072">
    <property type="entry name" value="Response_reg"/>
    <property type="match status" value="1"/>
</dbReference>
<dbReference type="PANTHER" id="PTHR43065">
    <property type="entry name" value="SENSOR HISTIDINE KINASE"/>
    <property type="match status" value="1"/>
</dbReference>
<evidence type="ECO:0000259" key="13">
    <source>
        <dbReference type="PROSITE" id="PS50109"/>
    </source>
</evidence>
<dbReference type="RefSeq" id="WP_140885472.1">
    <property type="nucleotide sequence ID" value="NZ_RCZP01000024.1"/>
</dbReference>
<dbReference type="GO" id="GO:0016020">
    <property type="term" value="C:membrane"/>
    <property type="evidence" value="ECO:0007669"/>
    <property type="project" value="UniProtKB-SubCell"/>
</dbReference>
<name>A0A502FR07_9PROT</name>
<feature type="transmembrane region" description="Helical" evidence="12">
    <location>
        <begin position="296"/>
        <end position="319"/>
    </location>
</feature>
<keyword evidence="12" id="KW-0812">Transmembrane</keyword>
<dbReference type="SMART" id="SM00388">
    <property type="entry name" value="HisKA"/>
    <property type="match status" value="1"/>
</dbReference>
<dbReference type="Proteomes" id="UP000317078">
    <property type="component" value="Unassembled WGS sequence"/>
</dbReference>
<dbReference type="EC" id="2.7.13.3" evidence="3"/>
<dbReference type="OrthoDB" id="8169077at2"/>
<dbReference type="Gene3D" id="1.10.287.130">
    <property type="match status" value="1"/>
</dbReference>
<evidence type="ECO:0000256" key="6">
    <source>
        <dbReference type="ARBA" id="ARBA00022741"/>
    </source>
</evidence>
<dbReference type="InterPro" id="IPR003594">
    <property type="entry name" value="HATPase_dom"/>
</dbReference>
<comment type="catalytic activity">
    <reaction evidence="1">
        <text>ATP + protein L-histidine = ADP + protein N-phospho-L-histidine.</text>
        <dbReference type="EC" id="2.7.13.3"/>
    </reaction>
</comment>
<proteinExistence type="predicted"/>
<evidence type="ECO:0000256" key="4">
    <source>
        <dbReference type="ARBA" id="ARBA00022553"/>
    </source>
</evidence>
<dbReference type="InterPro" id="IPR003660">
    <property type="entry name" value="HAMP_dom"/>
</dbReference>
<gene>
    <name evidence="16" type="ORF">EAH89_19860</name>
</gene>
<dbReference type="InterPro" id="IPR005467">
    <property type="entry name" value="His_kinase_dom"/>
</dbReference>
<keyword evidence="12" id="KW-0472">Membrane</keyword>
<evidence type="ECO:0000256" key="8">
    <source>
        <dbReference type="ARBA" id="ARBA00022840"/>
    </source>
</evidence>
<keyword evidence="17" id="KW-1185">Reference proteome</keyword>
<evidence type="ECO:0000256" key="12">
    <source>
        <dbReference type="SAM" id="Phobius"/>
    </source>
</evidence>
<dbReference type="PROSITE" id="PS50109">
    <property type="entry name" value="HIS_KIN"/>
    <property type="match status" value="1"/>
</dbReference>
<dbReference type="Gene3D" id="3.30.565.10">
    <property type="entry name" value="Histidine kinase-like ATPase, C-terminal domain"/>
    <property type="match status" value="1"/>
</dbReference>
<dbReference type="Gene3D" id="3.40.50.2300">
    <property type="match status" value="1"/>
</dbReference>
<evidence type="ECO:0000256" key="5">
    <source>
        <dbReference type="ARBA" id="ARBA00022679"/>
    </source>
</evidence>
<dbReference type="AlphaFoldDB" id="A0A502FR07"/>
<feature type="domain" description="Histidine kinase" evidence="13">
    <location>
        <begin position="430"/>
        <end position="654"/>
    </location>
</feature>
<feature type="domain" description="Response regulatory" evidence="14">
    <location>
        <begin position="677"/>
        <end position="794"/>
    </location>
</feature>
<dbReference type="SUPFAM" id="SSF47384">
    <property type="entry name" value="Homodimeric domain of signal transducing histidine kinase"/>
    <property type="match status" value="1"/>
</dbReference>
<accession>A0A502FR07</accession>
<dbReference type="SMART" id="SM00387">
    <property type="entry name" value="HATPase_c"/>
    <property type="match status" value="1"/>
</dbReference>
<evidence type="ECO:0000256" key="3">
    <source>
        <dbReference type="ARBA" id="ARBA00012438"/>
    </source>
</evidence>
<comment type="subcellular location">
    <subcellularLocation>
        <location evidence="2">Membrane</location>
    </subcellularLocation>
</comment>
<dbReference type="EMBL" id="RCZP01000024">
    <property type="protein sequence ID" value="TPG51850.1"/>
    <property type="molecule type" value="Genomic_DNA"/>
</dbReference>
<feature type="modified residue" description="4-aspartylphosphate" evidence="10">
    <location>
        <position position="727"/>
    </location>
</feature>
<keyword evidence="12" id="KW-1133">Transmembrane helix</keyword>
<evidence type="ECO:0000259" key="15">
    <source>
        <dbReference type="PROSITE" id="PS50885"/>
    </source>
</evidence>
<dbReference type="PANTHER" id="PTHR43065:SF46">
    <property type="entry name" value="C4-DICARBOXYLATE TRANSPORT SENSOR PROTEIN DCTB"/>
    <property type="match status" value="1"/>
</dbReference>
<keyword evidence="8" id="KW-0067">ATP-binding</keyword>
<keyword evidence="9" id="KW-0902">Two-component regulatory system</keyword>
<dbReference type="PROSITE" id="PS50110">
    <property type="entry name" value="RESPONSE_REGULATORY"/>
    <property type="match status" value="1"/>
</dbReference>
<keyword evidence="4 10" id="KW-0597">Phosphoprotein</keyword>
<evidence type="ECO:0000256" key="10">
    <source>
        <dbReference type="PROSITE-ProRule" id="PRU00169"/>
    </source>
</evidence>
<dbReference type="InterPro" id="IPR036097">
    <property type="entry name" value="HisK_dim/P_sf"/>
</dbReference>
<dbReference type="InterPro" id="IPR036890">
    <property type="entry name" value="HATPase_C_sf"/>
</dbReference>
<dbReference type="PROSITE" id="PS50885">
    <property type="entry name" value="HAMP"/>
    <property type="match status" value="1"/>
</dbReference>
<feature type="coiled-coil region" evidence="11">
    <location>
        <begin position="365"/>
        <end position="400"/>
    </location>
</feature>
<keyword evidence="5" id="KW-0808">Transferase</keyword>
<evidence type="ECO:0000256" key="7">
    <source>
        <dbReference type="ARBA" id="ARBA00022777"/>
    </source>
</evidence>
<evidence type="ECO:0000313" key="16">
    <source>
        <dbReference type="EMBL" id="TPG51850.1"/>
    </source>
</evidence>
<dbReference type="CDD" id="cd06225">
    <property type="entry name" value="HAMP"/>
    <property type="match status" value="1"/>
</dbReference>
<organism evidence="16 17">
    <name type="scientific">Muricoccus nepalensis</name>
    <dbReference type="NCBI Taxonomy" id="1854500"/>
    <lineage>
        <taxon>Bacteria</taxon>
        <taxon>Pseudomonadati</taxon>
        <taxon>Pseudomonadota</taxon>
        <taxon>Alphaproteobacteria</taxon>
        <taxon>Acetobacterales</taxon>
        <taxon>Roseomonadaceae</taxon>
        <taxon>Muricoccus</taxon>
    </lineage>
</organism>
<dbReference type="InterPro" id="IPR011006">
    <property type="entry name" value="CheY-like_superfamily"/>
</dbReference>
<dbReference type="SMART" id="SM00448">
    <property type="entry name" value="REC"/>
    <property type="match status" value="1"/>
</dbReference>
<dbReference type="InterPro" id="IPR004358">
    <property type="entry name" value="Sig_transdc_His_kin-like_C"/>
</dbReference>
<dbReference type="GO" id="GO:0000155">
    <property type="term" value="F:phosphorelay sensor kinase activity"/>
    <property type="evidence" value="ECO:0007669"/>
    <property type="project" value="InterPro"/>
</dbReference>
<protein>
    <recommendedName>
        <fullName evidence="3">histidine kinase</fullName>
        <ecNumber evidence="3">2.7.13.3</ecNumber>
    </recommendedName>
</protein>
<dbReference type="InterPro" id="IPR003661">
    <property type="entry name" value="HisK_dim/P_dom"/>
</dbReference>
<feature type="transmembrane region" description="Helical" evidence="12">
    <location>
        <begin position="33"/>
        <end position="53"/>
    </location>
</feature>
<dbReference type="Pfam" id="PF02518">
    <property type="entry name" value="HATPase_c"/>
    <property type="match status" value="1"/>
</dbReference>
<dbReference type="Gene3D" id="6.10.340.10">
    <property type="match status" value="1"/>
</dbReference>
<dbReference type="SUPFAM" id="SSF52172">
    <property type="entry name" value="CheY-like"/>
    <property type="match status" value="1"/>
</dbReference>
<keyword evidence="6" id="KW-0547">Nucleotide-binding</keyword>
<evidence type="ECO:0000256" key="1">
    <source>
        <dbReference type="ARBA" id="ARBA00000085"/>
    </source>
</evidence>
<dbReference type="SUPFAM" id="SSF158472">
    <property type="entry name" value="HAMP domain-like"/>
    <property type="match status" value="1"/>
</dbReference>
<feature type="domain" description="HAMP" evidence="15">
    <location>
        <begin position="321"/>
        <end position="374"/>
    </location>
</feature>
<dbReference type="SUPFAM" id="SSF55874">
    <property type="entry name" value="ATPase domain of HSP90 chaperone/DNA topoisomerase II/histidine kinase"/>
    <property type="match status" value="1"/>
</dbReference>